<reference evidence="1" key="1">
    <citation type="journal article" date="2021" name="Nat. Commun.">
        <title>Genetic determinants of endophytism in the Arabidopsis root mycobiome.</title>
        <authorList>
            <person name="Mesny F."/>
            <person name="Miyauchi S."/>
            <person name="Thiergart T."/>
            <person name="Pickel B."/>
            <person name="Atanasova L."/>
            <person name="Karlsson M."/>
            <person name="Huettel B."/>
            <person name="Barry K.W."/>
            <person name="Haridas S."/>
            <person name="Chen C."/>
            <person name="Bauer D."/>
            <person name="Andreopoulos W."/>
            <person name="Pangilinan J."/>
            <person name="LaButti K."/>
            <person name="Riley R."/>
            <person name="Lipzen A."/>
            <person name="Clum A."/>
            <person name="Drula E."/>
            <person name="Henrissat B."/>
            <person name="Kohler A."/>
            <person name="Grigoriev I.V."/>
            <person name="Martin F.M."/>
            <person name="Hacquard S."/>
        </authorList>
    </citation>
    <scope>NUCLEOTIDE SEQUENCE</scope>
    <source>
        <strain evidence="1">MPI-SDFR-AT-0120</strain>
    </source>
</reference>
<evidence type="ECO:0000313" key="2">
    <source>
        <dbReference type="Proteomes" id="UP000813461"/>
    </source>
</evidence>
<gene>
    <name evidence="1" type="ORF">FB567DRAFT_330966</name>
</gene>
<dbReference type="AlphaFoldDB" id="A0A8K0R9L3"/>
<dbReference type="Proteomes" id="UP000813461">
    <property type="component" value="Unassembled WGS sequence"/>
</dbReference>
<organism evidence="1 2">
    <name type="scientific">Paraphoma chrysanthemicola</name>
    <dbReference type="NCBI Taxonomy" id="798071"/>
    <lineage>
        <taxon>Eukaryota</taxon>
        <taxon>Fungi</taxon>
        <taxon>Dikarya</taxon>
        <taxon>Ascomycota</taxon>
        <taxon>Pezizomycotina</taxon>
        <taxon>Dothideomycetes</taxon>
        <taxon>Pleosporomycetidae</taxon>
        <taxon>Pleosporales</taxon>
        <taxon>Pleosporineae</taxon>
        <taxon>Phaeosphaeriaceae</taxon>
        <taxon>Paraphoma</taxon>
    </lineage>
</organism>
<dbReference type="EMBL" id="JAGMVJ010000008">
    <property type="protein sequence ID" value="KAH7088078.1"/>
    <property type="molecule type" value="Genomic_DNA"/>
</dbReference>
<protein>
    <submittedName>
        <fullName evidence="1">Uncharacterized protein</fullName>
    </submittedName>
</protein>
<keyword evidence="2" id="KW-1185">Reference proteome</keyword>
<comment type="caution">
    <text evidence="1">The sequence shown here is derived from an EMBL/GenBank/DDBJ whole genome shotgun (WGS) entry which is preliminary data.</text>
</comment>
<sequence length="303" mass="33614">MPLFAFPALTAGPPSHRNWYQELLNHPDCHGPQQVAEAYSSHRDAYLAKSLATFTSDHNPVTSDQVLLAHLRRCENQQQPGEPSTEDLNKLDVNCLGISGRPSHSVLSTVQAIQAQIATLVGQDFYSMPAAHLHVAMLELAHRHSLDYLHSVASAVGPARLQKMLNMIATLPSKPRLVSPLLSVDVMGIALTFLPSSEQDYTYHHLRADMHALALESGQKFDMCYTAPSAHITLGRFVGNSFFESTKARRDLVELVGKINDDLKTRMGKEDWVLCEEESLELQAGFLKYGVDREKAEMLGKKT</sequence>
<evidence type="ECO:0000313" key="1">
    <source>
        <dbReference type="EMBL" id="KAH7088078.1"/>
    </source>
</evidence>
<accession>A0A8K0R9L3</accession>
<dbReference type="SUPFAM" id="SSF55144">
    <property type="entry name" value="LigT-like"/>
    <property type="match status" value="1"/>
</dbReference>
<dbReference type="OrthoDB" id="2967263at2759"/>
<proteinExistence type="predicted"/>
<dbReference type="InterPro" id="IPR009097">
    <property type="entry name" value="Cyclic_Pdiesterase"/>
</dbReference>
<name>A0A8K0R9L3_9PLEO</name>